<dbReference type="STRING" id="126957.T1J554"/>
<evidence type="ECO:0000256" key="7">
    <source>
        <dbReference type="ARBA" id="ARBA00022927"/>
    </source>
</evidence>
<dbReference type="InterPro" id="IPR048682">
    <property type="entry name" value="COG4"/>
</dbReference>
<dbReference type="Gene3D" id="1.10.287.1060">
    <property type="entry name" value="ESAT-6-like"/>
    <property type="match status" value="1"/>
</dbReference>
<dbReference type="PhylomeDB" id="T1J554"/>
<evidence type="ECO:0000256" key="1">
    <source>
        <dbReference type="ARBA" id="ARBA00003627"/>
    </source>
</evidence>
<organism evidence="12 13">
    <name type="scientific">Strigamia maritima</name>
    <name type="common">European centipede</name>
    <name type="synonym">Geophilus maritimus</name>
    <dbReference type="NCBI Taxonomy" id="126957"/>
    <lineage>
        <taxon>Eukaryota</taxon>
        <taxon>Metazoa</taxon>
        <taxon>Ecdysozoa</taxon>
        <taxon>Arthropoda</taxon>
        <taxon>Myriapoda</taxon>
        <taxon>Chilopoda</taxon>
        <taxon>Pleurostigmophora</taxon>
        <taxon>Geophilomorpha</taxon>
        <taxon>Linotaeniidae</taxon>
        <taxon>Strigamia</taxon>
    </lineage>
</organism>
<dbReference type="SMART" id="SM00762">
    <property type="entry name" value="Cog4"/>
    <property type="match status" value="1"/>
</dbReference>
<evidence type="ECO:0000256" key="3">
    <source>
        <dbReference type="ARBA" id="ARBA00009215"/>
    </source>
</evidence>
<evidence type="ECO:0000256" key="8">
    <source>
        <dbReference type="ARBA" id="ARBA00023034"/>
    </source>
</evidence>
<dbReference type="InterPro" id="IPR048680">
    <property type="entry name" value="COG4_N"/>
</dbReference>
<comment type="function">
    <text evidence="1">Required for normal Golgi function.</text>
</comment>
<dbReference type="eggNOG" id="KOG0412">
    <property type="taxonomic scope" value="Eukaryota"/>
</dbReference>
<dbReference type="FunFam" id="1.20.58.1970:FF:000002">
    <property type="entry name" value="Oligomeric Golgi complex subunit"/>
    <property type="match status" value="1"/>
</dbReference>
<evidence type="ECO:0000256" key="6">
    <source>
        <dbReference type="ARBA" id="ARBA00022448"/>
    </source>
</evidence>
<dbReference type="GO" id="GO:0000139">
    <property type="term" value="C:Golgi membrane"/>
    <property type="evidence" value="ECO:0007669"/>
    <property type="project" value="UniProtKB-SubCell"/>
</dbReference>
<sequence>MPLGGFSYGTLAMMMASESVDIEKLKSVENIQKVYDDLCNEETEVSMELSSLLEQQSHMENKMTTLQRSLRNLQLVRSDAQQLSSMISFASTLAENVSGKVRRLDLAKSRVTECSQHVEDILDLKFCTDGVKTALQNENYEQAAVHIHRFSSLDENILKHAACDVSEGNSLDTAFSLLRDAQSVLKDTVIRKFDESVRDEDLASVERFFKIFPLLNQHEEGLKKFSKYLCSQIAETAQKNLKLALGSAPGDKRANVIFADTVTLLFEGIARVIEIHQPLVETYYGHGQLLTVVEMLQKECDRQLRRIIEEFKRVRNFEQKTFLVQQLLTHSFQYRTTERVEPRELDVLLGELTLLNARAELYLRFIRRRLMNDIEVLDKGQADLVNKMEKVLKDCDLSRKMQELLGQYIMLEEYFLRESVTKAVSLDSIDEGSVISSMMDDVFFIIKKCIRRSLSSCSVDVICAVINYSCTVLESDFCEVLHTQLRLGFPSGSLDLSQAYTVLQQYTSMQQGKASAPEPDKARIAFLTTINNGEVAVEYIQTLKKDIQNETYRQFANARDQEKAKLESCLSDLNNSANKFKELVDYGMKQLSTTVVKPRIKPWVDSFFSVSHDITEDEFSNYEANDPFVQNLIINLENLLLSFKQNLTPTNYDSLVTVLAFEVSVRLEKSVLKSSFNRLGGLQFDRELRALLSYLTSATTWSIRDKFARLSQMTTILNLDKVEEINDYWGDNSGSLTWRLTPHEVRQVLSLRVEFKSKDVKRKTLKGC</sequence>
<reference evidence="13" key="1">
    <citation type="submission" date="2011-05" db="EMBL/GenBank/DDBJ databases">
        <authorList>
            <person name="Richards S.R."/>
            <person name="Qu J."/>
            <person name="Jiang H."/>
            <person name="Jhangiani S.N."/>
            <person name="Agravi P."/>
            <person name="Goodspeed R."/>
            <person name="Gross S."/>
            <person name="Mandapat C."/>
            <person name="Jackson L."/>
            <person name="Mathew T."/>
            <person name="Pu L."/>
            <person name="Thornton R."/>
            <person name="Saada N."/>
            <person name="Wilczek-Boney K.B."/>
            <person name="Lee S."/>
            <person name="Kovar C."/>
            <person name="Wu Y."/>
            <person name="Scherer S.E."/>
            <person name="Worley K.C."/>
            <person name="Muzny D.M."/>
            <person name="Gibbs R."/>
        </authorList>
    </citation>
    <scope>NUCLEOTIDE SEQUENCE</scope>
    <source>
        <strain evidence="13">Brora</strain>
    </source>
</reference>
<dbReference type="PANTHER" id="PTHR24016:SF0">
    <property type="entry name" value="CONSERVED OLIGOMERIC GOLGI COMPLEX SUBUNIT 4"/>
    <property type="match status" value="1"/>
</dbReference>
<keyword evidence="6" id="KW-0813">Transport</keyword>
<name>T1J554_STRMM</name>
<dbReference type="GO" id="GO:0015031">
    <property type="term" value="P:protein transport"/>
    <property type="evidence" value="ECO:0007669"/>
    <property type="project" value="UniProtKB-KW"/>
</dbReference>
<evidence type="ECO:0000256" key="10">
    <source>
        <dbReference type="ARBA" id="ARBA00031340"/>
    </source>
</evidence>
<keyword evidence="13" id="KW-1185">Reference proteome</keyword>
<keyword evidence="8" id="KW-0333">Golgi apparatus</keyword>
<dbReference type="Pfam" id="PF20663">
    <property type="entry name" value="COG4_N"/>
    <property type="match status" value="1"/>
</dbReference>
<dbReference type="Pfam" id="PF08318">
    <property type="entry name" value="COG4_m"/>
    <property type="match status" value="1"/>
</dbReference>
<dbReference type="GO" id="GO:0007030">
    <property type="term" value="P:Golgi organization"/>
    <property type="evidence" value="ECO:0007669"/>
    <property type="project" value="TreeGrafter"/>
</dbReference>
<comment type="subcellular location">
    <subcellularLocation>
        <location evidence="2">Golgi apparatus membrane</location>
        <topology evidence="2">Peripheral membrane protein</topology>
        <orientation evidence="2">Cytoplasmic side</orientation>
    </subcellularLocation>
</comment>
<proteinExistence type="inferred from homology"/>
<dbReference type="GO" id="GO:0006890">
    <property type="term" value="P:retrograde vesicle-mediated transport, Golgi to endoplasmic reticulum"/>
    <property type="evidence" value="ECO:0007669"/>
    <property type="project" value="TreeGrafter"/>
</dbReference>
<dbReference type="HOGENOM" id="CLU_014853_2_0_1"/>
<dbReference type="EnsemblMetazoa" id="SMAR008752-RA">
    <property type="protein sequence ID" value="SMAR008752-PA"/>
    <property type="gene ID" value="SMAR008752"/>
</dbReference>
<accession>T1J554</accession>
<evidence type="ECO:0000256" key="2">
    <source>
        <dbReference type="ARBA" id="ARBA00004255"/>
    </source>
</evidence>
<keyword evidence="7" id="KW-0653">Protein transport</keyword>
<dbReference type="InterPro" id="IPR013167">
    <property type="entry name" value="COG4_M"/>
</dbReference>
<evidence type="ECO:0000256" key="4">
    <source>
        <dbReference type="ARBA" id="ARBA00011166"/>
    </source>
</evidence>
<dbReference type="OMA" id="RASECQQ"/>
<dbReference type="FunFam" id="1.10.287.1060:FF:000014">
    <property type="entry name" value="conserved oligomeric Golgi complex subunit 4"/>
    <property type="match status" value="1"/>
</dbReference>
<protein>
    <recommendedName>
        <fullName evidence="5">Conserved oligomeric Golgi complex subunit 4</fullName>
    </recommendedName>
    <alternativeName>
        <fullName evidence="10">Component of oligomeric Golgi complex 4</fullName>
    </alternativeName>
</protein>
<dbReference type="AlphaFoldDB" id="T1J554"/>
<dbReference type="Pfam" id="PF20662">
    <property type="entry name" value="COG4_C"/>
    <property type="match status" value="1"/>
</dbReference>
<dbReference type="Gene3D" id="1.20.58.1970">
    <property type="match status" value="1"/>
</dbReference>
<feature type="domain" description="COG4 transport protein middle alpha-helical bundle" evidence="11">
    <location>
        <begin position="178"/>
        <end position="486"/>
    </location>
</feature>
<dbReference type="InterPro" id="IPR048684">
    <property type="entry name" value="COG4_C"/>
</dbReference>
<keyword evidence="9" id="KW-0472">Membrane</keyword>
<dbReference type="EMBL" id="JH431850">
    <property type="status" value="NOT_ANNOTATED_CDS"/>
    <property type="molecule type" value="Genomic_DNA"/>
</dbReference>
<evidence type="ECO:0000259" key="11">
    <source>
        <dbReference type="SMART" id="SM00762"/>
    </source>
</evidence>
<evidence type="ECO:0000313" key="12">
    <source>
        <dbReference type="EnsemblMetazoa" id="SMAR008752-PA"/>
    </source>
</evidence>
<dbReference type="GO" id="GO:0017119">
    <property type="term" value="C:Golgi transport complex"/>
    <property type="evidence" value="ECO:0007669"/>
    <property type="project" value="TreeGrafter"/>
</dbReference>
<evidence type="ECO:0000256" key="9">
    <source>
        <dbReference type="ARBA" id="ARBA00023136"/>
    </source>
</evidence>
<dbReference type="Proteomes" id="UP000014500">
    <property type="component" value="Unassembled WGS sequence"/>
</dbReference>
<evidence type="ECO:0000256" key="5">
    <source>
        <dbReference type="ARBA" id="ARBA00020975"/>
    </source>
</evidence>
<evidence type="ECO:0000313" key="13">
    <source>
        <dbReference type="Proteomes" id="UP000014500"/>
    </source>
</evidence>
<reference evidence="12" key="2">
    <citation type="submission" date="2015-02" db="UniProtKB">
        <authorList>
            <consortium name="EnsemblMetazoa"/>
        </authorList>
    </citation>
    <scope>IDENTIFICATION</scope>
</reference>
<dbReference type="PANTHER" id="PTHR24016">
    <property type="entry name" value="CONSERVED OLIGOMERIC GOLGI COMPLEX SUBUNIT 4"/>
    <property type="match status" value="1"/>
</dbReference>
<comment type="similarity">
    <text evidence="3">Belongs to the COG4 family.</text>
</comment>
<comment type="subunit">
    <text evidence="4">Component of the conserved oligomeric Golgi complex which is composed of eight different subunits and is required for normal Golgi morphology and localization.</text>
</comment>